<evidence type="ECO:0000256" key="3">
    <source>
        <dbReference type="ARBA" id="ARBA00023274"/>
    </source>
</evidence>
<evidence type="ECO:0000256" key="5">
    <source>
        <dbReference type="HAMAP-Rule" id="MF_00514"/>
    </source>
</evidence>
<dbReference type="NCBIfam" id="TIGR00001">
    <property type="entry name" value="rpmI_bact"/>
    <property type="match status" value="1"/>
</dbReference>
<dbReference type="SUPFAM" id="SSF143034">
    <property type="entry name" value="L35p-like"/>
    <property type="match status" value="1"/>
</dbReference>
<evidence type="ECO:0000256" key="6">
    <source>
        <dbReference type="RuleBase" id="RU000568"/>
    </source>
</evidence>
<evidence type="ECO:0000313" key="8">
    <source>
        <dbReference type="Proteomes" id="UP000265715"/>
    </source>
</evidence>
<dbReference type="GO" id="GO:0006412">
    <property type="term" value="P:translation"/>
    <property type="evidence" value="ECO:0007669"/>
    <property type="project" value="UniProtKB-UniRule"/>
</dbReference>
<gene>
    <name evidence="5 7" type="primary">rpmI</name>
    <name evidence="7" type="ORF">Mterra_03015</name>
</gene>
<dbReference type="GO" id="GO:0005840">
    <property type="term" value="C:ribosome"/>
    <property type="evidence" value="ECO:0007669"/>
    <property type="project" value="UniProtKB-KW"/>
</dbReference>
<dbReference type="Gene3D" id="4.10.410.60">
    <property type="match status" value="1"/>
</dbReference>
<dbReference type="EMBL" id="QXDL01000155">
    <property type="protein sequence ID" value="RIH81701.1"/>
    <property type="molecule type" value="Genomic_DNA"/>
</dbReference>
<evidence type="ECO:0000313" key="7">
    <source>
        <dbReference type="EMBL" id="RIH81701.1"/>
    </source>
</evidence>
<keyword evidence="2 5" id="KW-0689">Ribosomal protein</keyword>
<dbReference type="GO" id="GO:1990904">
    <property type="term" value="C:ribonucleoprotein complex"/>
    <property type="evidence" value="ECO:0007669"/>
    <property type="project" value="UniProtKB-KW"/>
</dbReference>
<dbReference type="Proteomes" id="UP000265715">
    <property type="component" value="Unassembled WGS sequence"/>
</dbReference>
<dbReference type="InterPro" id="IPR037229">
    <property type="entry name" value="Ribosomal_bL35_sf"/>
</dbReference>
<keyword evidence="3 5" id="KW-0687">Ribonucleoprotein</keyword>
<sequence>MPKMKTHKGAKGRVKVTAGGKVIAKKPGKRHLNYHKSGSSIRTKGRSFTLAEGDARRMIELLRGEG</sequence>
<keyword evidence="8" id="KW-1185">Reference proteome</keyword>
<evidence type="ECO:0000256" key="2">
    <source>
        <dbReference type="ARBA" id="ARBA00022980"/>
    </source>
</evidence>
<dbReference type="RefSeq" id="WP_119315981.1">
    <property type="nucleotide sequence ID" value="NZ_QXDL01000155.1"/>
</dbReference>
<dbReference type="FunFam" id="4.10.410.60:FF:000001">
    <property type="entry name" value="50S ribosomal protein L35"/>
    <property type="match status" value="1"/>
</dbReference>
<protein>
    <recommendedName>
        <fullName evidence="4 5">Large ribosomal subunit protein bL35</fullName>
    </recommendedName>
</protein>
<dbReference type="GO" id="GO:0003735">
    <property type="term" value="F:structural constituent of ribosome"/>
    <property type="evidence" value="ECO:0007669"/>
    <property type="project" value="InterPro"/>
</dbReference>
<reference evidence="7 8" key="1">
    <citation type="submission" date="2018-08" db="EMBL/GenBank/DDBJ databases">
        <title>Meiothermus terrae DSM 26712 genome sequencing project.</title>
        <authorList>
            <person name="Da Costa M.S."/>
            <person name="Albuquerque L."/>
            <person name="Raposo P."/>
            <person name="Froufe H.J.C."/>
            <person name="Barroso C.S."/>
            <person name="Egas C."/>
        </authorList>
    </citation>
    <scope>NUCLEOTIDE SEQUENCE [LARGE SCALE GENOMIC DNA]</scope>
    <source>
        <strain evidence="7 8">DSM 26712</strain>
    </source>
</reference>
<name>A0A399EHF5_9DEIN</name>
<evidence type="ECO:0000256" key="1">
    <source>
        <dbReference type="ARBA" id="ARBA00006598"/>
    </source>
</evidence>
<accession>A0A399EHF5</accession>
<comment type="similarity">
    <text evidence="1 5 6">Belongs to the bacterial ribosomal protein bL35 family.</text>
</comment>
<dbReference type="InterPro" id="IPR021137">
    <property type="entry name" value="Ribosomal_bL35-like"/>
</dbReference>
<comment type="caution">
    <text evidence="7">The sequence shown here is derived from an EMBL/GenBank/DDBJ whole genome shotgun (WGS) entry which is preliminary data.</text>
</comment>
<proteinExistence type="inferred from homology"/>
<dbReference type="HAMAP" id="MF_00514">
    <property type="entry name" value="Ribosomal_bL35"/>
    <property type="match status" value="1"/>
</dbReference>
<dbReference type="InterPro" id="IPR001706">
    <property type="entry name" value="Ribosomal_bL35"/>
</dbReference>
<dbReference type="Pfam" id="PF01632">
    <property type="entry name" value="Ribosomal_L35p"/>
    <property type="match status" value="1"/>
</dbReference>
<dbReference type="AlphaFoldDB" id="A0A399EHF5"/>
<dbReference type="PRINTS" id="PR00064">
    <property type="entry name" value="RIBOSOMALL35"/>
</dbReference>
<dbReference type="OrthoDB" id="47476at2"/>
<evidence type="ECO:0000256" key="4">
    <source>
        <dbReference type="ARBA" id="ARBA00071664"/>
    </source>
</evidence>
<organism evidence="7 8">
    <name type="scientific">Calidithermus terrae</name>
    <dbReference type="NCBI Taxonomy" id="1408545"/>
    <lineage>
        <taxon>Bacteria</taxon>
        <taxon>Thermotogati</taxon>
        <taxon>Deinococcota</taxon>
        <taxon>Deinococci</taxon>
        <taxon>Thermales</taxon>
        <taxon>Thermaceae</taxon>
        <taxon>Calidithermus</taxon>
    </lineage>
</organism>